<reference evidence="12" key="1">
    <citation type="journal article" date="2015" name="Genome Announc.">
        <title>Draft Genome Sequence of Bacteroidales Strain TBC1, a Novel Isolate from a Methanogenic Wastewater Treatment System.</title>
        <authorList>
            <person name="Tourlousse D.M."/>
            <person name="Matsuura N."/>
            <person name="Sun L."/>
            <person name="Toyonaga M."/>
            <person name="Kuroda K."/>
            <person name="Ohashi A."/>
            <person name="Cruz R."/>
            <person name="Yamaguchi T."/>
            <person name="Sekiguchi Y."/>
        </authorList>
    </citation>
    <scope>NUCLEOTIDE SEQUENCE [LARGE SCALE GENOMIC DNA]</scope>
    <source>
        <strain evidence="12">TBC1</strain>
    </source>
</reference>
<dbReference type="PANTHER" id="PTHR33446:SF2">
    <property type="entry name" value="PROTEIN TONB"/>
    <property type="match status" value="1"/>
</dbReference>
<keyword evidence="5" id="KW-0997">Cell inner membrane</keyword>
<feature type="domain" description="TonB C-terminal" evidence="11">
    <location>
        <begin position="182"/>
        <end position="273"/>
    </location>
</feature>
<evidence type="ECO:0000256" key="6">
    <source>
        <dbReference type="ARBA" id="ARBA00022692"/>
    </source>
</evidence>
<dbReference type="Pfam" id="PF07661">
    <property type="entry name" value="MORN_2"/>
    <property type="match status" value="3"/>
</dbReference>
<dbReference type="GO" id="GO:0015031">
    <property type="term" value="P:protein transport"/>
    <property type="evidence" value="ECO:0007669"/>
    <property type="project" value="UniProtKB-KW"/>
</dbReference>
<dbReference type="Gene3D" id="3.30.1150.10">
    <property type="match status" value="1"/>
</dbReference>
<dbReference type="Gene3D" id="3.90.930.1">
    <property type="match status" value="1"/>
</dbReference>
<dbReference type="GO" id="GO:0031992">
    <property type="term" value="F:energy transducer activity"/>
    <property type="evidence" value="ECO:0007669"/>
    <property type="project" value="TreeGrafter"/>
</dbReference>
<name>A0A0S7BZ67_9BACT</name>
<comment type="similarity">
    <text evidence="2">Belongs to the TonB family.</text>
</comment>
<dbReference type="STRING" id="1678841.TBC1_11153"/>
<dbReference type="InterPro" id="IPR051045">
    <property type="entry name" value="TonB-dependent_transducer"/>
</dbReference>
<evidence type="ECO:0000256" key="2">
    <source>
        <dbReference type="ARBA" id="ARBA00006555"/>
    </source>
</evidence>
<evidence type="ECO:0000256" key="8">
    <source>
        <dbReference type="ARBA" id="ARBA00022989"/>
    </source>
</evidence>
<keyword evidence="6" id="KW-0812">Transmembrane</keyword>
<evidence type="ECO:0000256" key="3">
    <source>
        <dbReference type="ARBA" id="ARBA00022448"/>
    </source>
</evidence>
<proteinExistence type="inferred from homology"/>
<evidence type="ECO:0000313" key="13">
    <source>
        <dbReference type="Proteomes" id="UP000053091"/>
    </source>
</evidence>
<dbReference type="EMBL" id="DF968182">
    <property type="protein sequence ID" value="GAP42025.1"/>
    <property type="molecule type" value="Genomic_DNA"/>
</dbReference>
<dbReference type="NCBIfam" id="TIGR01352">
    <property type="entry name" value="tonB_Cterm"/>
    <property type="match status" value="1"/>
</dbReference>
<dbReference type="RefSeq" id="WP_062037081.1">
    <property type="nucleotide sequence ID" value="NZ_DF968182.1"/>
</dbReference>
<evidence type="ECO:0000313" key="12">
    <source>
        <dbReference type="EMBL" id="GAP42025.1"/>
    </source>
</evidence>
<keyword evidence="3" id="KW-0813">Transport</keyword>
<dbReference type="GO" id="GO:0055085">
    <property type="term" value="P:transmembrane transport"/>
    <property type="evidence" value="ECO:0007669"/>
    <property type="project" value="InterPro"/>
</dbReference>
<dbReference type="InterPro" id="IPR011652">
    <property type="entry name" value="MORN_2"/>
</dbReference>
<evidence type="ECO:0000256" key="1">
    <source>
        <dbReference type="ARBA" id="ARBA00004383"/>
    </source>
</evidence>
<dbReference type="AlphaFoldDB" id="A0A0S7BZ67"/>
<dbReference type="OrthoDB" id="9812355at2"/>
<keyword evidence="8" id="KW-1133">Transmembrane helix</keyword>
<dbReference type="Proteomes" id="UP000053091">
    <property type="component" value="Unassembled WGS sequence"/>
</dbReference>
<keyword evidence="13" id="KW-1185">Reference proteome</keyword>
<evidence type="ECO:0000259" key="11">
    <source>
        <dbReference type="PROSITE" id="PS52015"/>
    </source>
</evidence>
<dbReference type="SUPFAM" id="SSF74653">
    <property type="entry name" value="TolA/TonB C-terminal domain"/>
    <property type="match status" value="1"/>
</dbReference>
<protein>
    <submittedName>
        <fullName evidence="12">Protein containing TonB family C-terminal domain</fullName>
    </submittedName>
</protein>
<evidence type="ECO:0000256" key="5">
    <source>
        <dbReference type="ARBA" id="ARBA00022519"/>
    </source>
</evidence>
<feature type="signal peptide" evidence="10">
    <location>
        <begin position="1"/>
        <end position="25"/>
    </location>
</feature>
<dbReference type="GO" id="GO:0098797">
    <property type="term" value="C:plasma membrane protein complex"/>
    <property type="evidence" value="ECO:0007669"/>
    <property type="project" value="TreeGrafter"/>
</dbReference>
<dbReference type="InterPro" id="IPR006260">
    <property type="entry name" value="TonB/TolA_C"/>
</dbReference>
<keyword evidence="7" id="KW-0653">Protein transport</keyword>
<evidence type="ECO:0000256" key="7">
    <source>
        <dbReference type="ARBA" id="ARBA00022927"/>
    </source>
</evidence>
<dbReference type="Pfam" id="PF03544">
    <property type="entry name" value="TonB_C"/>
    <property type="match status" value="1"/>
</dbReference>
<keyword evidence="4" id="KW-1003">Cell membrane</keyword>
<dbReference type="SUPFAM" id="SSF82185">
    <property type="entry name" value="Histone H3 K4-specific methyltransferase SET7/9 N-terminal domain"/>
    <property type="match status" value="1"/>
</dbReference>
<dbReference type="PANTHER" id="PTHR33446">
    <property type="entry name" value="PROTEIN TONB-RELATED"/>
    <property type="match status" value="1"/>
</dbReference>
<keyword evidence="9" id="KW-0472">Membrane</keyword>
<evidence type="ECO:0000256" key="10">
    <source>
        <dbReference type="SAM" id="SignalP"/>
    </source>
</evidence>
<organism evidence="12">
    <name type="scientific">Lentimicrobium saccharophilum</name>
    <dbReference type="NCBI Taxonomy" id="1678841"/>
    <lineage>
        <taxon>Bacteria</taxon>
        <taxon>Pseudomonadati</taxon>
        <taxon>Bacteroidota</taxon>
        <taxon>Bacteroidia</taxon>
        <taxon>Bacteroidales</taxon>
        <taxon>Lentimicrobiaceae</taxon>
        <taxon>Lentimicrobium</taxon>
    </lineage>
</organism>
<accession>A0A0S7BZ67</accession>
<sequence length="273" mass="31937">MKKTYLNTAIITMLCFILLSPGLKSQEIQDTTFYDEFYNEATRGNHYYMQVKTMTDDGFILRTYYANGQLKTEEIYIGTDTPLLEGHTITYSEDGRIIGTNNFLKGAYEGEQKKYYDSGALYYVENYMDQKQHGERIVYYKDGSLKRKETFENDKLIYGNCYSIEGKDTTYYPFYEHPRFKGGEQRRIRYLINNINYPRKAREMNISGIVYLTFLVRVNGKVTDVEVLRGVHPLLDEEAIRVVKKMPPWKPGKQDGKPMNTRFNMPIKFTLAG</sequence>
<evidence type="ECO:0000256" key="9">
    <source>
        <dbReference type="ARBA" id="ARBA00023136"/>
    </source>
</evidence>
<keyword evidence="10" id="KW-0732">Signal</keyword>
<dbReference type="PROSITE" id="PS52015">
    <property type="entry name" value="TONB_CTD"/>
    <property type="match status" value="1"/>
</dbReference>
<dbReference type="InterPro" id="IPR037682">
    <property type="entry name" value="TonB_C"/>
</dbReference>
<comment type="subcellular location">
    <subcellularLocation>
        <location evidence="1">Cell inner membrane</location>
        <topology evidence="1">Single-pass membrane protein</topology>
        <orientation evidence="1">Periplasmic side</orientation>
    </subcellularLocation>
</comment>
<evidence type="ECO:0000256" key="4">
    <source>
        <dbReference type="ARBA" id="ARBA00022475"/>
    </source>
</evidence>
<feature type="chain" id="PRO_5006633330" evidence="10">
    <location>
        <begin position="26"/>
        <end position="273"/>
    </location>
</feature>
<gene>
    <name evidence="12" type="ORF">TBC1_11153</name>
</gene>